<gene>
    <name evidence="2" type="ORF">PCOR1329_LOCUS45321</name>
</gene>
<name>A0ABN9U584_9DINO</name>
<protein>
    <recommendedName>
        <fullName evidence="4">Cellulase</fullName>
    </recommendedName>
</protein>
<evidence type="ECO:0000313" key="3">
    <source>
        <dbReference type="Proteomes" id="UP001189429"/>
    </source>
</evidence>
<keyword evidence="3" id="KW-1185">Reference proteome</keyword>
<feature type="chain" id="PRO_5045275076" description="Cellulase" evidence="1">
    <location>
        <begin position="26"/>
        <end position="248"/>
    </location>
</feature>
<sequence length="248" mass="25381">MPAGVVAAILTAAVVPSALATAAAAQQCEEADCDSASLVQFRDTRQESSVKPQPFVFQPDGPCSGGGAACEAAGWVYCQDAECSEPTVVDGVLVAKCLCWAPKNTNTSAMPGSDNAGASCVINQQRGGTPLPAGGTAMCDAIKDGKLISTWGPKGWKPPLVTSKCPAGTPFAWCWGAPCTMEAGDIVCDCPMVTVNSTDTQYLSLSIRACADEADPCSVTHNGDPAGSAVELHQHMGQCSAKPDPPCQ</sequence>
<accession>A0ABN9U584</accession>
<dbReference type="EMBL" id="CAUYUJ010015449">
    <property type="protein sequence ID" value="CAK0854047.1"/>
    <property type="molecule type" value="Genomic_DNA"/>
</dbReference>
<evidence type="ECO:0008006" key="4">
    <source>
        <dbReference type="Google" id="ProtNLM"/>
    </source>
</evidence>
<feature type="signal peptide" evidence="1">
    <location>
        <begin position="1"/>
        <end position="25"/>
    </location>
</feature>
<reference evidence="2" key="1">
    <citation type="submission" date="2023-10" db="EMBL/GenBank/DDBJ databases">
        <authorList>
            <person name="Chen Y."/>
            <person name="Shah S."/>
            <person name="Dougan E. K."/>
            <person name="Thang M."/>
            <person name="Chan C."/>
        </authorList>
    </citation>
    <scope>NUCLEOTIDE SEQUENCE [LARGE SCALE GENOMIC DNA]</scope>
</reference>
<proteinExistence type="predicted"/>
<keyword evidence="1" id="KW-0732">Signal</keyword>
<evidence type="ECO:0000256" key="1">
    <source>
        <dbReference type="SAM" id="SignalP"/>
    </source>
</evidence>
<organism evidence="2 3">
    <name type="scientific">Prorocentrum cordatum</name>
    <dbReference type="NCBI Taxonomy" id="2364126"/>
    <lineage>
        <taxon>Eukaryota</taxon>
        <taxon>Sar</taxon>
        <taxon>Alveolata</taxon>
        <taxon>Dinophyceae</taxon>
        <taxon>Prorocentrales</taxon>
        <taxon>Prorocentraceae</taxon>
        <taxon>Prorocentrum</taxon>
    </lineage>
</organism>
<comment type="caution">
    <text evidence="2">The sequence shown here is derived from an EMBL/GenBank/DDBJ whole genome shotgun (WGS) entry which is preliminary data.</text>
</comment>
<evidence type="ECO:0000313" key="2">
    <source>
        <dbReference type="EMBL" id="CAK0854047.1"/>
    </source>
</evidence>
<dbReference type="Proteomes" id="UP001189429">
    <property type="component" value="Unassembled WGS sequence"/>
</dbReference>